<evidence type="ECO:0000313" key="1">
    <source>
        <dbReference type="EMBL" id="PNX70109.1"/>
    </source>
</evidence>
<reference evidence="1 2" key="1">
    <citation type="journal article" date="2014" name="Am. J. Bot.">
        <title>Genome assembly and annotation for red clover (Trifolium pratense; Fabaceae).</title>
        <authorList>
            <person name="Istvanek J."/>
            <person name="Jaros M."/>
            <person name="Krenek A."/>
            <person name="Repkova J."/>
        </authorList>
    </citation>
    <scope>NUCLEOTIDE SEQUENCE [LARGE SCALE GENOMIC DNA]</scope>
    <source>
        <strain evidence="2">cv. Tatra</strain>
        <tissue evidence="1">Young leaves</tissue>
    </source>
</reference>
<sequence>MWPTRNIVTGGEVTRWCSAAPQMEHHRRWGNSNGGAVGQPWMMMRIN</sequence>
<evidence type="ECO:0000313" key="2">
    <source>
        <dbReference type="Proteomes" id="UP000236291"/>
    </source>
</evidence>
<protein>
    <submittedName>
        <fullName evidence="1">Uncharacterized protein</fullName>
    </submittedName>
</protein>
<dbReference type="Proteomes" id="UP000236291">
    <property type="component" value="Unassembled WGS sequence"/>
</dbReference>
<organism evidence="1 2">
    <name type="scientific">Trifolium pratense</name>
    <name type="common">Red clover</name>
    <dbReference type="NCBI Taxonomy" id="57577"/>
    <lineage>
        <taxon>Eukaryota</taxon>
        <taxon>Viridiplantae</taxon>
        <taxon>Streptophyta</taxon>
        <taxon>Embryophyta</taxon>
        <taxon>Tracheophyta</taxon>
        <taxon>Spermatophyta</taxon>
        <taxon>Magnoliopsida</taxon>
        <taxon>eudicotyledons</taxon>
        <taxon>Gunneridae</taxon>
        <taxon>Pentapetalae</taxon>
        <taxon>rosids</taxon>
        <taxon>fabids</taxon>
        <taxon>Fabales</taxon>
        <taxon>Fabaceae</taxon>
        <taxon>Papilionoideae</taxon>
        <taxon>50 kb inversion clade</taxon>
        <taxon>NPAAA clade</taxon>
        <taxon>Hologalegina</taxon>
        <taxon>IRL clade</taxon>
        <taxon>Trifolieae</taxon>
        <taxon>Trifolium</taxon>
    </lineage>
</organism>
<comment type="caution">
    <text evidence="1">The sequence shown here is derived from an EMBL/GenBank/DDBJ whole genome shotgun (WGS) entry which is preliminary data.</text>
</comment>
<gene>
    <name evidence="1" type="ORF">L195_g057098</name>
</gene>
<accession>A0A2K3KUZ1</accession>
<name>A0A2K3KUZ1_TRIPR</name>
<proteinExistence type="predicted"/>
<reference evidence="1 2" key="2">
    <citation type="journal article" date="2017" name="Front. Plant Sci.">
        <title>Gene Classification and Mining of Molecular Markers Useful in Red Clover (Trifolium pratense) Breeding.</title>
        <authorList>
            <person name="Istvanek J."/>
            <person name="Dluhosova J."/>
            <person name="Dluhos P."/>
            <person name="Patkova L."/>
            <person name="Nedelnik J."/>
            <person name="Repkova J."/>
        </authorList>
    </citation>
    <scope>NUCLEOTIDE SEQUENCE [LARGE SCALE GENOMIC DNA]</scope>
    <source>
        <strain evidence="2">cv. Tatra</strain>
        <tissue evidence="1">Young leaves</tissue>
    </source>
</reference>
<dbReference type="EMBL" id="ASHM01111294">
    <property type="protein sequence ID" value="PNX70109.1"/>
    <property type="molecule type" value="Genomic_DNA"/>
</dbReference>
<dbReference type="AlphaFoldDB" id="A0A2K3KUZ1"/>